<proteinExistence type="predicted"/>
<dbReference type="EMBL" id="JADGJW010000642">
    <property type="protein sequence ID" value="KAJ3214197.1"/>
    <property type="molecule type" value="Genomic_DNA"/>
</dbReference>
<feature type="compositionally biased region" description="Low complexity" evidence="2">
    <location>
        <begin position="518"/>
        <end position="532"/>
    </location>
</feature>
<dbReference type="Gene3D" id="1.25.40.10">
    <property type="entry name" value="Tetratricopeptide repeat domain"/>
    <property type="match status" value="1"/>
</dbReference>
<keyword evidence="1" id="KW-0175">Coiled coil</keyword>
<evidence type="ECO:0000259" key="3">
    <source>
        <dbReference type="Pfam" id="PF10373"/>
    </source>
</evidence>
<dbReference type="GO" id="GO:0070034">
    <property type="term" value="F:telomerase RNA binding"/>
    <property type="evidence" value="ECO:0007669"/>
    <property type="project" value="TreeGrafter"/>
</dbReference>
<comment type="caution">
    <text evidence="4">The sequence shown here is derived from an EMBL/GenBank/DDBJ whole genome shotgun (WGS) entry which is preliminary data.</text>
</comment>
<sequence length="697" mass="80237">MQFEEDELDEIEAKLNALLNKKNLSKNNNNNEQKFQLQLLLKAWALIQQTYSQLKLAKQHTLTYEFLLNTTKLLLSKLHFYNTLPESKVDKVYLNKLLLQIGDLNRYKQLLFKSTNYSTAINFYQSSIETLPSIGQGYNQLGLIYSLKNDNFLATANYLRSIFIESPFATADSNLTRMFKNIVQKQMQGAGDSDEEEEDDFHCDLKTNFIFLVSNLGTMDHNANAKILHILQEKVLLLFKSELKSLNSNEICTFFLILIGLIHFLYLKQNDGSQNVDLTKSFLVSLTKSFLEYNIKVLKNIKIYKNSNEVELKQKLLVTSLESLKVSLRLIFCLKDPNIVKDLEEKFKENLQFISLVLQNKEKDTYRLTSTDKTFHILNNFNTSPPNLLNDDLRLLYFLPISKNEKDPILLQHKQKPIFNLSTSHRLEILFSQVIMLSTSFFPDFDTFKLSNPEKSLYKQIAISEKSSFPSSDYYKSDLGNAEDSDSDYEEKVVFKSNQSTQSPHFNFEDRQKTLNFTSSPKKNSPHSNPTSEVNGNLNNIAEVDTMSFLGLRSDEEKEDEEMLPHLNPQQLFKNIEKAKTNNLNNLTTSNKPVANYFNGDGVVWQGVSNPFNFNQNQNQISNSNLSFRQDYQQFSFQPNNLGNIGSSSSFVAPHNKTGVQNLGVKNYLLDHTSSNDLGWINTNDNNGFHYNEYEDN</sequence>
<evidence type="ECO:0000313" key="4">
    <source>
        <dbReference type="EMBL" id="KAJ3214197.1"/>
    </source>
</evidence>
<evidence type="ECO:0000313" key="5">
    <source>
        <dbReference type="Proteomes" id="UP001211065"/>
    </source>
</evidence>
<dbReference type="PANTHER" id="PTHR15696">
    <property type="entry name" value="SMG-7 SUPPRESSOR WITH MORPHOLOGICAL EFFECT ON GENITALIA PROTEIN 7"/>
    <property type="match status" value="1"/>
</dbReference>
<gene>
    <name evidence="4" type="ORF">HK099_006988</name>
</gene>
<dbReference type="PANTHER" id="PTHR15696:SF0">
    <property type="entry name" value="TELOMERASE-BINDING PROTEIN EST1A"/>
    <property type="match status" value="1"/>
</dbReference>
<feature type="domain" description="DNA/RNA-binding" evidence="3">
    <location>
        <begin position="120"/>
        <end position="403"/>
    </location>
</feature>
<dbReference type="InterPro" id="IPR045153">
    <property type="entry name" value="Est1/Ebs1-like"/>
</dbReference>
<dbReference type="GO" id="GO:0005697">
    <property type="term" value="C:telomerase holoenzyme complex"/>
    <property type="evidence" value="ECO:0007669"/>
    <property type="project" value="TreeGrafter"/>
</dbReference>
<feature type="coiled-coil region" evidence="1">
    <location>
        <begin position="1"/>
        <end position="28"/>
    </location>
</feature>
<dbReference type="Proteomes" id="UP001211065">
    <property type="component" value="Unassembled WGS sequence"/>
</dbReference>
<dbReference type="Pfam" id="PF10373">
    <property type="entry name" value="EST1_DNA_bind"/>
    <property type="match status" value="1"/>
</dbReference>
<dbReference type="GO" id="GO:0000184">
    <property type="term" value="P:nuclear-transcribed mRNA catabolic process, nonsense-mediated decay"/>
    <property type="evidence" value="ECO:0007669"/>
    <property type="project" value="TreeGrafter"/>
</dbReference>
<dbReference type="AlphaFoldDB" id="A0AAD5XYR8"/>
<dbReference type="InterPro" id="IPR018834">
    <property type="entry name" value="DNA/RNA-bd_Est1-type"/>
</dbReference>
<evidence type="ECO:0000256" key="2">
    <source>
        <dbReference type="SAM" id="MobiDB-lite"/>
    </source>
</evidence>
<accession>A0AAD5XYR8</accession>
<dbReference type="SUPFAM" id="SSF48452">
    <property type="entry name" value="TPR-like"/>
    <property type="match status" value="1"/>
</dbReference>
<feature type="region of interest" description="Disordered" evidence="2">
    <location>
        <begin position="516"/>
        <end position="538"/>
    </location>
</feature>
<name>A0AAD5XYR8_9FUNG</name>
<dbReference type="InterPro" id="IPR011990">
    <property type="entry name" value="TPR-like_helical_dom_sf"/>
</dbReference>
<reference evidence="4" key="1">
    <citation type="submission" date="2020-05" db="EMBL/GenBank/DDBJ databases">
        <title>Phylogenomic resolution of chytrid fungi.</title>
        <authorList>
            <person name="Stajich J.E."/>
            <person name="Amses K."/>
            <person name="Simmons R."/>
            <person name="Seto K."/>
            <person name="Myers J."/>
            <person name="Bonds A."/>
            <person name="Quandt C.A."/>
            <person name="Barry K."/>
            <person name="Liu P."/>
            <person name="Grigoriev I."/>
            <person name="Longcore J.E."/>
            <person name="James T.Y."/>
        </authorList>
    </citation>
    <scope>NUCLEOTIDE SEQUENCE</scope>
    <source>
        <strain evidence="4">JEL0476</strain>
    </source>
</reference>
<dbReference type="GO" id="GO:0042162">
    <property type="term" value="F:telomeric DNA binding"/>
    <property type="evidence" value="ECO:0007669"/>
    <property type="project" value="TreeGrafter"/>
</dbReference>
<evidence type="ECO:0000256" key="1">
    <source>
        <dbReference type="SAM" id="Coils"/>
    </source>
</evidence>
<keyword evidence="5" id="KW-1185">Reference proteome</keyword>
<organism evidence="4 5">
    <name type="scientific">Clydaea vesicula</name>
    <dbReference type="NCBI Taxonomy" id="447962"/>
    <lineage>
        <taxon>Eukaryota</taxon>
        <taxon>Fungi</taxon>
        <taxon>Fungi incertae sedis</taxon>
        <taxon>Chytridiomycota</taxon>
        <taxon>Chytridiomycota incertae sedis</taxon>
        <taxon>Chytridiomycetes</taxon>
        <taxon>Lobulomycetales</taxon>
        <taxon>Lobulomycetaceae</taxon>
        <taxon>Clydaea</taxon>
    </lineage>
</organism>
<protein>
    <recommendedName>
        <fullName evidence="3">DNA/RNA-binding domain-containing protein</fullName>
    </recommendedName>
</protein>